<organism evidence="9 10">
    <name type="scientific">Brachionus calyciflorus</name>
    <dbReference type="NCBI Taxonomy" id="104777"/>
    <lineage>
        <taxon>Eukaryota</taxon>
        <taxon>Metazoa</taxon>
        <taxon>Spiralia</taxon>
        <taxon>Gnathifera</taxon>
        <taxon>Rotifera</taxon>
        <taxon>Eurotatoria</taxon>
        <taxon>Monogononta</taxon>
        <taxon>Pseudotrocha</taxon>
        <taxon>Ploima</taxon>
        <taxon>Brachionidae</taxon>
        <taxon>Brachionus</taxon>
    </lineage>
</organism>
<accession>A0A814R4E1</accession>
<dbReference type="PROSITE" id="PS51802">
    <property type="entry name" value="ZF_CCHHC"/>
    <property type="match status" value="1"/>
</dbReference>
<dbReference type="GO" id="GO:0005634">
    <property type="term" value="C:nucleus"/>
    <property type="evidence" value="ECO:0007669"/>
    <property type="project" value="UniProtKB-SubCell"/>
</dbReference>
<sequence>VLEKANLDKESDLIVLTLKFSALQDIELEKIKVDKILEKKSHEIDVLIEKLEKERETARDFSEKLDKSRDDLLKAESILKDLKDQSELNKITDIPSIINRFEEFKMNINTILAEIFIKITNMNVVSSSFESIEDKYRKLYGSRDEKNENELILEFIDEKKLGCKFVGCDGSGNTLPGFESHRVITRCPNYLKKINEIRSNFTKSSAKNLQQVDISNEK</sequence>
<evidence type="ECO:0000256" key="7">
    <source>
        <dbReference type="ARBA" id="ARBA00023242"/>
    </source>
</evidence>
<keyword evidence="10" id="KW-1185">Reference proteome</keyword>
<comment type="subcellular location">
    <subcellularLocation>
        <location evidence="1">Nucleus</location>
    </subcellularLocation>
</comment>
<dbReference type="GO" id="GO:0006355">
    <property type="term" value="P:regulation of DNA-templated transcription"/>
    <property type="evidence" value="ECO:0007669"/>
    <property type="project" value="InterPro"/>
</dbReference>
<keyword evidence="7" id="KW-0539">Nucleus</keyword>
<keyword evidence="6" id="KW-0804">Transcription</keyword>
<keyword evidence="2" id="KW-0479">Metal-binding</keyword>
<evidence type="ECO:0000313" key="10">
    <source>
        <dbReference type="Proteomes" id="UP000663879"/>
    </source>
</evidence>
<keyword evidence="3" id="KW-0863">Zinc-finger</keyword>
<protein>
    <submittedName>
        <fullName evidence="9">Uncharacterized protein</fullName>
    </submittedName>
</protein>
<dbReference type="AlphaFoldDB" id="A0A814R4E1"/>
<evidence type="ECO:0000256" key="1">
    <source>
        <dbReference type="ARBA" id="ARBA00004123"/>
    </source>
</evidence>
<dbReference type="Proteomes" id="UP000663879">
    <property type="component" value="Unassembled WGS sequence"/>
</dbReference>
<proteinExistence type="predicted"/>
<feature type="coiled-coil region" evidence="8">
    <location>
        <begin position="37"/>
        <end position="85"/>
    </location>
</feature>
<evidence type="ECO:0000256" key="4">
    <source>
        <dbReference type="ARBA" id="ARBA00022833"/>
    </source>
</evidence>
<comment type="caution">
    <text evidence="9">The sequence shown here is derived from an EMBL/GenBank/DDBJ whole genome shotgun (WGS) entry which is preliminary data.</text>
</comment>
<dbReference type="GO" id="GO:0008270">
    <property type="term" value="F:zinc ion binding"/>
    <property type="evidence" value="ECO:0007669"/>
    <property type="project" value="UniProtKB-KW"/>
</dbReference>
<dbReference type="EMBL" id="CAJNOC010009263">
    <property type="protein sequence ID" value="CAF1126897.1"/>
    <property type="molecule type" value="Genomic_DNA"/>
</dbReference>
<feature type="non-terminal residue" evidence="9">
    <location>
        <position position="218"/>
    </location>
</feature>
<dbReference type="InterPro" id="IPR002515">
    <property type="entry name" value="Znf_C2H2C"/>
</dbReference>
<evidence type="ECO:0000256" key="6">
    <source>
        <dbReference type="ARBA" id="ARBA00023163"/>
    </source>
</evidence>
<evidence type="ECO:0000256" key="5">
    <source>
        <dbReference type="ARBA" id="ARBA00023015"/>
    </source>
</evidence>
<keyword evidence="5" id="KW-0805">Transcription regulation</keyword>
<gene>
    <name evidence="9" type="ORF">OXX778_LOCUS22295</name>
</gene>
<evidence type="ECO:0000256" key="3">
    <source>
        <dbReference type="ARBA" id="ARBA00022771"/>
    </source>
</evidence>
<keyword evidence="8" id="KW-0175">Coiled coil</keyword>
<evidence type="ECO:0000256" key="2">
    <source>
        <dbReference type="ARBA" id="ARBA00022723"/>
    </source>
</evidence>
<name>A0A814R4E1_9BILA</name>
<evidence type="ECO:0000313" key="9">
    <source>
        <dbReference type="EMBL" id="CAF1126897.1"/>
    </source>
</evidence>
<evidence type="ECO:0000256" key="8">
    <source>
        <dbReference type="SAM" id="Coils"/>
    </source>
</evidence>
<dbReference type="SUPFAM" id="SSF103637">
    <property type="entry name" value="CCHHC domain"/>
    <property type="match status" value="1"/>
</dbReference>
<keyword evidence="4" id="KW-0862">Zinc</keyword>
<dbReference type="InterPro" id="IPR036060">
    <property type="entry name" value="Znf_C2H2C_sf"/>
</dbReference>
<reference evidence="9" key="1">
    <citation type="submission" date="2021-02" db="EMBL/GenBank/DDBJ databases">
        <authorList>
            <person name="Nowell W R."/>
        </authorList>
    </citation>
    <scope>NUCLEOTIDE SEQUENCE</scope>
    <source>
        <strain evidence="9">Ploen Becks lab</strain>
    </source>
</reference>